<protein>
    <submittedName>
        <fullName evidence="11">Peptidase S8/S53 domain-containing protein</fullName>
    </submittedName>
</protein>
<dbReference type="CDD" id="cd04056">
    <property type="entry name" value="Peptidases_S53"/>
    <property type="match status" value="1"/>
</dbReference>
<dbReference type="CDD" id="cd11377">
    <property type="entry name" value="Pro-peptidase_S53"/>
    <property type="match status" value="1"/>
</dbReference>
<dbReference type="InterPro" id="IPR050819">
    <property type="entry name" value="Tripeptidyl-peptidase_I"/>
</dbReference>
<reference evidence="11 12" key="1">
    <citation type="journal article" date="2024" name="IMA Fungus">
        <title>Apiospora arundinis, a panoply of carbohydrate-active enzymes and secondary metabolites.</title>
        <authorList>
            <person name="Sorensen T."/>
            <person name="Petersen C."/>
            <person name="Muurmann A.T."/>
            <person name="Christiansen J.V."/>
            <person name="Brundto M.L."/>
            <person name="Overgaard C.K."/>
            <person name="Boysen A.T."/>
            <person name="Wollenberg R.D."/>
            <person name="Larsen T.O."/>
            <person name="Sorensen J.L."/>
            <person name="Nielsen K.L."/>
            <person name="Sondergaard T.E."/>
        </authorList>
    </citation>
    <scope>NUCLEOTIDE SEQUENCE [LARGE SCALE GENOMIC DNA]</scope>
    <source>
        <strain evidence="11 12">AAU 773</strain>
    </source>
</reference>
<dbReference type="SMART" id="SM00944">
    <property type="entry name" value="Pro-kuma_activ"/>
    <property type="match status" value="1"/>
</dbReference>
<keyword evidence="6 8" id="KW-0106">Calcium</keyword>
<name>A0ABR2HZG2_9PEZI</name>
<sequence>MASVFQITTLLVCLNFVLGQVEVPSERKTRFPRTSLQSKQITRDEASRIEIQIALKQPKAASAADHLLKISDPASPHYGKHWSAREVAVEFSPKPHHKSAVNQWLRTSGISSREIYVSKGGGHVVVNLDRKTVETLFDTQCYDVDSSHGAGVRMECSSYTVPSSVASAIDYVSAAEKATQASTIHRRAILGPSVGSPLYQLKKVAELDCNKYTTPSCLRDFYHIPPAPEPHPNNSLGIYMQSHMTWLPDDLDHFFGRFQPELVGRRPIVEPIVGGFRQTTFNISAFNLEPNLDFQYTMALTGNQNVTNLQVGDEFLGGNVNNMLAAFDKFYCGALDPSVDAIYPDSRPRGYNGSDCGTVTPPKVVSISFSWPEVDFSSSYLGRQCLEFLKLGLMGVTVIASSGDTGTQSGIPGGTCLDPATGHNATSKTGRFSPQWPSSCPWITSVGGTQKQRAAAPSKANNTESGSSREEAFRYIGSIDNVTYTSSGGFSNNFAAPAYQRDAVSAYKQLQGEHLSRLEASGHYADSGGRGYPDVSLLASSYVISLYGRLTSIYGTSGSAPVFASMITLINNERLKLSKPTLGFLNPALYANSQAFNDVVVGGNEGCGAKPAFKAIPGWDAVTGLGSPDYERLLGLLIDVP</sequence>
<dbReference type="Proteomes" id="UP001390339">
    <property type="component" value="Unassembled WGS sequence"/>
</dbReference>
<keyword evidence="4 8" id="KW-0378">Hydrolase</keyword>
<keyword evidence="5 8" id="KW-0720">Serine protease</keyword>
<comment type="cofactor">
    <cofactor evidence="8">
        <name>Ca(2+)</name>
        <dbReference type="ChEBI" id="CHEBI:29108"/>
    </cofactor>
    <text evidence="8">Binds 1 Ca(2+) ion per subunit.</text>
</comment>
<keyword evidence="3 8" id="KW-0479">Metal-binding</keyword>
<evidence type="ECO:0000256" key="9">
    <source>
        <dbReference type="SAM" id="SignalP"/>
    </source>
</evidence>
<dbReference type="SUPFAM" id="SSF52743">
    <property type="entry name" value="Subtilisin-like"/>
    <property type="match status" value="1"/>
</dbReference>
<evidence type="ECO:0000256" key="7">
    <source>
        <dbReference type="ARBA" id="ARBA00023145"/>
    </source>
</evidence>
<evidence type="ECO:0000256" key="8">
    <source>
        <dbReference type="PROSITE-ProRule" id="PRU01032"/>
    </source>
</evidence>
<dbReference type="InterPro" id="IPR036852">
    <property type="entry name" value="Peptidase_S8/S53_dom_sf"/>
</dbReference>
<feature type="signal peptide" evidence="9">
    <location>
        <begin position="1"/>
        <end position="19"/>
    </location>
</feature>
<comment type="subcellular location">
    <subcellularLocation>
        <location evidence="1">Secreted</location>
        <location evidence="1">Extracellular space</location>
    </subcellularLocation>
</comment>
<keyword evidence="12" id="KW-1185">Reference proteome</keyword>
<dbReference type="PROSITE" id="PS51695">
    <property type="entry name" value="SEDOLISIN"/>
    <property type="match status" value="1"/>
</dbReference>
<proteinExistence type="predicted"/>
<feature type="chain" id="PRO_5045162410" evidence="9">
    <location>
        <begin position="20"/>
        <end position="641"/>
    </location>
</feature>
<dbReference type="PANTHER" id="PTHR14218:SF19">
    <property type="entry name" value="SERINE PROTEASE AORO, PUTATIVE (AFU_ORTHOLOGUE AFUA_6G10250)-RELATED"/>
    <property type="match status" value="1"/>
</dbReference>
<evidence type="ECO:0000256" key="6">
    <source>
        <dbReference type="ARBA" id="ARBA00022837"/>
    </source>
</evidence>
<dbReference type="SUPFAM" id="SSF54897">
    <property type="entry name" value="Protease propeptides/inhibitors"/>
    <property type="match status" value="1"/>
</dbReference>
<evidence type="ECO:0000256" key="4">
    <source>
        <dbReference type="ARBA" id="ARBA00022801"/>
    </source>
</evidence>
<feature type="binding site" evidence="8">
    <location>
        <position position="599"/>
    </location>
    <ligand>
        <name>Ca(2+)</name>
        <dbReference type="ChEBI" id="CHEBI:29108"/>
    </ligand>
</feature>
<evidence type="ECO:0000256" key="5">
    <source>
        <dbReference type="ARBA" id="ARBA00022825"/>
    </source>
</evidence>
<dbReference type="InterPro" id="IPR015366">
    <property type="entry name" value="S53_propep"/>
</dbReference>
<comment type="caution">
    <text evidence="11">The sequence shown here is derived from an EMBL/GenBank/DDBJ whole genome shotgun (WGS) entry which is preliminary data.</text>
</comment>
<evidence type="ECO:0000256" key="1">
    <source>
        <dbReference type="ARBA" id="ARBA00004239"/>
    </source>
</evidence>
<evidence type="ECO:0000259" key="10">
    <source>
        <dbReference type="PROSITE" id="PS51695"/>
    </source>
</evidence>
<accession>A0ABR2HZG2</accession>
<keyword evidence="9" id="KW-0732">Signal</keyword>
<feature type="active site" description="Charge relay system" evidence="8">
    <location>
        <position position="557"/>
    </location>
</feature>
<dbReference type="PANTHER" id="PTHR14218">
    <property type="entry name" value="PROTEASE S8 TRIPEPTIDYL PEPTIDASE I CLN2"/>
    <property type="match status" value="1"/>
</dbReference>
<feature type="binding site" evidence="8">
    <location>
        <position position="620"/>
    </location>
    <ligand>
        <name>Ca(2+)</name>
        <dbReference type="ChEBI" id="CHEBI:29108"/>
    </ligand>
</feature>
<keyword evidence="7" id="KW-0865">Zymogen</keyword>
<dbReference type="Pfam" id="PF09286">
    <property type="entry name" value="Pro-kuma_activ"/>
    <property type="match status" value="1"/>
</dbReference>
<feature type="binding site" evidence="8">
    <location>
        <position position="618"/>
    </location>
    <ligand>
        <name>Ca(2+)</name>
        <dbReference type="ChEBI" id="CHEBI:29108"/>
    </ligand>
</feature>
<feature type="domain" description="Peptidase S53" evidence="10">
    <location>
        <begin position="212"/>
        <end position="640"/>
    </location>
</feature>
<dbReference type="EMBL" id="JAPCWZ010000007">
    <property type="protein sequence ID" value="KAK8855449.1"/>
    <property type="molecule type" value="Genomic_DNA"/>
</dbReference>
<evidence type="ECO:0000313" key="11">
    <source>
        <dbReference type="EMBL" id="KAK8855449.1"/>
    </source>
</evidence>
<evidence type="ECO:0000256" key="3">
    <source>
        <dbReference type="ARBA" id="ARBA00022723"/>
    </source>
</evidence>
<feature type="active site" description="Charge relay system" evidence="8">
    <location>
        <position position="293"/>
    </location>
</feature>
<feature type="binding site" evidence="8">
    <location>
        <position position="598"/>
    </location>
    <ligand>
        <name>Ca(2+)</name>
        <dbReference type="ChEBI" id="CHEBI:29108"/>
    </ligand>
</feature>
<keyword evidence="2 8" id="KW-0645">Protease</keyword>
<feature type="active site" description="Charge relay system" evidence="8">
    <location>
        <position position="289"/>
    </location>
</feature>
<evidence type="ECO:0000256" key="2">
    <source>
        <dbReference type="ARBA" id="ARBA00022670"/>
    </source>
</evidence>
<dbReference type="Gene3D" id="3.40.50.200">
    <property type="entry name" value="Peptidase S8/S53 domain"/>
    <property type="match status" value="1"/>
</dbReference>
<organism evidence="11 12">
    <name type="scientific">Apiospora arundinis</name>
    <dbReference type="NCBI Taxonomy" id="335852"/>
    <lineage>
        <taxon>Eukaryota</taxon>
        <taxon>Fungi</taxon>
        <taxon>Dikarya</taxon>
        <taxon>Ascomycota</taxon>
        <taxon>Pezizomycotina</taxon>
        <taxon>Sordariomycetes</taxon>
        <taxon>Xylariomycetidae</taxon>
        <taxon>Amphisphaeriales</taxon>
        <taxon>Apiosporaceae</taxon>
        <taxon>Apiospora</taxon>
    </lineage>
</organism>
<gene>
    <name evidence="11" type="ORF">PGQ11_011361</name>
</gene>
<dbReference type="InterPro" id="IPR030400">
    <property type="entry name" value="Sedolisin_dom"/>
</dbReference>
<evidence type="ECO:0000313" key="12">
    <source>
        <dbReference type="Proteomes" id="UP001390339"/>
    </source>
</evidence>